<keyword evidence="2" id="KW-0238">DNA-binding</keyword>
<dbReference type="InterPro" id="IPR036388">
    <property type="entry name" value="WH-like_DNA-bd_sf"/>
</dbReference>
<dbReference type="Proteomes" id="UP000867740">
    <property type="component" value="Unassembled WGS sequence"/>
</dbReference>
<evidence type="ECO:0000313" key="5">
    <source>
        <dbReference type="Proteomes" id="UP000867740"/>
    </source>
</evidence>
<dbReference type="GO" id="GO:0003677">
    <property type="term" value="F:DNA binding"/>
    <property type="evidence" value="ECO:0007669"/>
    <property type="project" value="UniProtKB-KW"/>
</dbReference>
<comment type="caution">
    <text evidence="4">The sequence shown here is derived from an EMBL/GenBank/DDBJ whole genome shotgun (WGS) entry which is preliminary data.</text>
</comment>
<dbReference type="InterPro" id="IPR000835">
    <property type="entry name" value="HTH_MarR-typ"/>
</dbReference>
<dbReference type="InterPro" id="IPR036390">
    <property type="entry name" value="WH_DNA-bd_sf"/>
</dbReference>
<reference evidence="4" key="2">
    <citation type="submission" date="2020-10" db="EMBL/GenBank/DDBJ databases">
        <authorList>
            <consortium name="NCBI Pathogen Detection Project"/>
        </authorList>
    </citation>
    <scope>NUCLEOTIDE SEQUENCE</scope>
    <source>
        <strain evidence="4">CAVp300</strain>
    </source>
</reference>
<dbReference type="RefSeq" id="WP_047371968.1">
    <property type="nucleotide sequence ID" value="NZ_CABMNU010000005.1"/>
</dbReference>
<sequence length="155" mass="17445">MTEDELFARRPLGMRMAMIVRQWRATIDHALADTGLTQSGWTVLMQLSQLGDNVSVSELAEVQGIELPPLMRTLTQLENQGLLARTTSPYDKRIRLLALTPEGHAMLEKITIVIEACQERAAQNIPAENMEIFSATLNQIACNLRNIREEDNKTQ</sequence>
<reference evidence="4" key="1">
    <citation type="journal article" date="2018" name="Genome Biol.">
        <title>SKESA: strategic k-mer extension for scrupulous assemblies.</title>
        <authorList>
            <person name="Souvorov A."/>
            <person name="Agarwala R."/>
            <person name="Lipman D.J."/>
        </authorList>
    </citation>
    <scope>NUCLEOTIDE SEQUENCE</scope>
    <source>
        <strain evidence="4">CAVp300</strain>
    </source>
</reference>
<organism evidence="4 5">
    <name type="scientific">Kluyvera intermedia</name>
    <name type="common">Enterobacter intermedius</name>
    <dbReference type="NCBI Taxonomy" id="61648"/>
    <lineage>
        <taxon>Bacteria</taxon>
        <taxon>Pseudomonadati</taxon>
        <taxon>Pseudomonadota</taxon>
        <taxon>Gammaproteobacteria</taxon>
        <taxon>Enterobacterales</taxon>
        <taxon>Enterobacteriaceae</taxon>
        <taxon>Kluyvera</taxon>
    </lineage>
</organism>
<name>A0A8H9U6E7_KLUIN</name>
<accession>A0A8H9U6E7</accession>
<dbReference type="AlphaFoldDB" id="A0A8H9U6E7"/>
<keyword evidence="3" id="KW-0804">Transcription</keyword>
<dbReference type="PANTHER" id="PTHR42756">
    <property type="entry name" value="TRANSCRIPTIONAL REGULATOR, MARR"/>
    <property type="match status" value="1"/>
</dbReference>
<protein>
    <submittedName>
        <fullName evidence="4">MarR family transcriptional regulator</fullName>
    </submittedName>
</protein>
<dbReference type="GO" id="GO:0003700">
    <property type="term" value="F:DNA-binding transcription factor activity"/>
    <property type="evidence" value="ECO:0007669"/>
    <property type="project" value="InterPro"/>
</dbReference>
<dbReference type="PROSITE" id="PS50995">
    <property type="entry name" value="HTH_MARR_2"/>
    <property type="match status" value="1"/>
</dbReference>
<keyword evidence="1" id="KW-0805">Transcription regulation</keyword>
<dbReference type="SUPFAM" id="SSF46785">
    <property type="entry name" value="Winged helix' DNA-binding domain"/>
    <property type="match status" value="1"/>
</dbReference>
<dbReference type="PRINTS" id="PR00598">
    <property type="entry name" value="HTHMARR"/>
</dbReference>
<evidence type="ECO:0000256" key="2">
    <source>
        <dbReference type="ARBA" id="ARBA00023125"/>
    </source>
</evidence>
<proteinExistence type="predicted"/>
<dbReference type="SMART" id="SM00347">
    <property type="entry name" value="HTH_MARR"/>
    <property type="match status" value="1"/>
</dbReference>
<evidence type="ECO:0000313" key="4">
    <source>
        <dbReference type="EMBL" id="HAT3580173.1"/>
    </source>
</evidence>
<gene>
    <name evidence="4" type="ORF">I8531_000415</name>
</gene>
<evidence type="ECO:0000256" key="1">
    <source>
        <dbReference type="ARBA" id="ARBA00023015"/>
    </source>
</evidence>
<dbReference type="PANTHER" id="PTHR42756:SF1">
    <property type="entry name" value="TRANSCRIPTIONAL REPRESSOR OF EMRAB OPERON"/>
    <property type="match status" value="1"/>
</dbReference>
<dbReference type="Gene3D" id="1.10.10.10">
    <property type="entry name" value="Winged helix-like DNA-binding domain superfamily/Winged helix DNA-binding domain"/>
    <property type="match status" value="1"/>
</dbReference>
<dbReference type="EMBL" id="DACSUM010000002">
    <property type="protein sequence ID" value="HAT3580173.1"/>
    <property type="molecule type" value="Genomic_DNA"/>
</dbReference>
<evidence type="ECO:0000256" key="3">
    <source>
        <dbReference type="ARBA" id="ARBA00023163"/>
    </source>
</evidence>
<dbReference type="Pfam" id="PF01047">
    <property type="entry name" value="MarR"/>
    <property type="match status" value="1"/>
</dbReference>